<feature type="transmembrane region" description="Helical" evidence="1">
    <location>
        <begin position="158"/>
        <end position="180"/>
    </location>
</feature>
<dbReference type="OrthoDB" id="271465at2"/>
<keyword evidence="3" id="KW-1185">Reference proteome</keyword>
<name>A0A1B8U688_9FLAO</name>
<evidence type="ECO:0000313" key="3">
    <source>
        <dbReference type="Proteomes" id="UP000092612"/>
    </source>
</evidence>
<protein>
    <submittedName>
        <fullName evidence="2">DNA mismatch repair protein</fullName>
    </submittedName>
</protein>
<keyword evidence="1" id="KW-0812">Transmembrane</keyword>
<dbReference type="AlphaFoldDB" id="A0A1B8U688"/>
<dbReference type="STRING" id="996801.BW723_07680"/>
<dbReference type="Pfam" id="PF03929">
    <property type="entry name" value="PepSY_TM"/>
    <property type="match status" value="1"/>
</dbReference>
<proteinExistence type="predicted"/>
<sequence length="198" mass="23031">MSIKNKRQKQAKLLRIFRKIHRKTGAFLFLFFFFISVSGLLLGWKKHSNGLILSKSYTGTSTNLKNWLPIDSLHKNACKILHDSVSPKLSSKIDRIDIRKNKGMVKFVFEDHYWSIQLDGATGKLLHIGQRRSDFIENIHDGSILDKYFETSDGQIKLIYTSIMGFALISFTITGFWLWYGPKRMRKKQPLKVLSNYK</sequence>
<dbReference type="KEGG" id="prn:BW723_07680"/>
<dbReference type="EMBL" id="LSFL01000004">
    <property type="protein sequence ID" value="OBY67406.1"/>
    <property type="molecule type" value="Genomic_DNA"/>
</dbReference>
<reference evidence="3" key="1">
    <citation type="submission" date="2016-02" db="EMBL/GenBank/DDBJ databases">
        <title>Paenibacillus sp. LPB0068, isolated from Crassostrea gigas.</title>
        <authorList>
            <person name="Shin S.-K."/>
            <person name="Yi H."/>
        </authorList>
    </citation>
    <scope>NUCLEOTIDE SEQUENCE [LARGE SCALE GENOMIC DNA]</scope>
    <source>
        <strain evidence="3">KCTC 23969</strain>
    </source>
</reference>
<keyword evidence="1" id="KW-0472">Membrane</keyword>
<evidence type="ECO:0000256" key="1">
    <source>
        <dbReference type="SAM" id="Phobius"/>
    </source>
</evidence>
<gene>
    <name evidence="2" type="ORF">LPB301_01810</name>
</gene>
<dbReference type="InterPro" id="IPR005625">
    <property type="entry name" value="PepSY-ass_TM"/>
</dbReference>
<keyword evidence="1" id="KW-1133">Transmembrane helix</keyword>
<comment type="caution">
    <text evidence="2">The sequence shown here is derived from an EMBL/GenBank/DDBJ whole genome shotgun (WGS) entry which is preliminary data.</text>
</comment>
<dbReference type="Proteomes" id="UP000092612">
    <property type="component" value="Unassembled WGS sequence"/>
</dbReference>
<evidence type="ECO:0000313" key="2">
    <source>
        <dbReference type="EMBL" id="OBY67406.1"/>
    </source>
</evidence>
<organism evidence="2 3">
    <name type="scientific">Polaribacter reichenbachii</name>
    <dbReference type="NCBI Taxonomy" id="996801"/>
    <lineage>
        <taxon>Bacteria</taxon>
        <taxon>Pseudomonadati</taxon>
        <taxon>Bacteroidota</taxon>
        <taxon>Flavobacteriia</taxon>
        <taxon>Flavobacteriales</taxon>
        <taxon>Flavobacteriaceae</taxon>
    </lineage>
</organism>
<feature type="transmembrane region" description="Helical" evidence="1">
    <location>
        <begin position="25"/>
        <end position="44"/>
    </location>
</feature>
<dbReference type="RefSeq" id="WP_068356550.1">
    <property type="nucleotide sequence ID" value="NZ_CP019337.1"/>
</dbReference>
<accession>A0A1B8U688</accession>